<sequence length="110" mass="12661">MESTVSVATIKEIVEMLTNPSQETYIQATAQKNQILTDQRNAYELLQMLLTQNMPDSQRSLILDLLTDFIRQHNKDLALYEIHKSLFEINPEFCQSPLVISKLQTTCINC</sequence>
<keyword evidence="2" id="KW-1185">Reference proteome</keyword>
<gene>
    <name evidence="1" type="ORF">TVAG_556320</name>
</gene>
<dbReference type="VEuPathDB" id="TrichDB:TVAG_556320"/>
<reference evidence="1" key="2">
    <citation type="journal article" date="2007" name="Science">
        <title>Draft genome sequence of the sexually transmitted pathogen Trichomonas vaginalis.</title>
        <authorList>
            <person name="Carlton J.M."/>
            <person name="Hirt R.P."/>
            <person name="Silva J.C."/>
            <person name="Delcher A.L."/>
            <person name="Schatz M."/>
            <person name="Zhao Q."/>
            <person name="Wortman J.R."/>
            <person name="Bidwell S.L."/>
            <person name="Alsmark U.C.M."/>
            <person name="Besteiro S."/>
            <person name="Sicheritz-Ponten T."/>
            <person name="Noel C.J."/>
            <person name="Dacks J.B."/>
            <person name="Foster P.G."/>
            <person name="Simillion C."/>
            <person name="Van de Peer Y."/>
            <person name="Miranda-Saavedra D."/>
            <person name="Barton G.J."/>
            <person name="Westrop G.D."/>
            <person name="Mueller S."/>
            <person name="Dessi D."/>
            <person name="Fiori P.L."/>
            <person name="Ren Q."/>
            <person name="Paulsen I."/>
            <person name="Zhang H."/>
            <person name="Bastida-Corcuera F.D."/>
            <person name="Simoes-Barbosa A."/>
            <person name="Brown M.T."/>
            <person name="Hayes R.D."/>
            <person name="Mukherjee M."/>
            <person name="Okumura C.Y."/>
            <person name="Schneider R."/>
            <person name="Smith A.J."/>
            <person name="Vanacova S."/>
            <person name="Villalvazo M."/>
            <person name="Haas B.J."/>
            <person name="Pertea M."/>
            <person name="Feldblyum T.V."/>
            <person name="Utterback T.R."/>
            <person name="Shu C.L."/>
            <person name="Osoegawa K."/>
            <person name="de Jong P.J."/>
            <person name="Hrdy I."/>
            <person name="Horvathova L."/>
            <person name="Zubacova Z."/>
            <person name="Dolezal P."/>
            <person name="Malik S.B."/>
            <person name="Logsdon J.M. Jr."/>
            <person name="Henze K."/>
            <person name="Gupta A."/>
            <person name="Wang C.C."/>
            <person name="Dunne R.L."/>
            <person name="Upcroft J.A."/>
            <person name="Upcroft P."/>
            <person name="White O."/>
            <person name="Salzberg S.L."/>
            <person name="Tang P."/>
            <person name="Chiu C.-H."/>
            <person name="Lee Y.-S."/>
            <person name="Embley T.M."/>
            <person name="Coombs G.H."/>
            <person name="Mottram J.C."/>
            <person name="Tachezy J."/>
            <person name="Fraser-Liggett C.M."/>
            <person name="Johnson P.J."/>
        </authorList>
    </citation>
    <scope>NUCLEOTIDE SEQUENCE [LARGE SCALE GENOMIC DNA]</scope>
    <source>
        <strain evidence="1">G3</strain>
    </source>
</reference>
<dbReference type="VEuPathDB" id="TrichDB:TVAGG3_0283270"/>
<evidence type="ECO:0000313" key="2">
    <source>
        <dbReference type="Proteomes" id="UP000001542"/>
    </source>
</evidence>
<dbReference type="Proteomes" id="UP000001542">
    <property type="component" value="Unassembled WGS sequence"/>
</dbReference>
<organism evidence="1 2">
    <name type="scientific">Trichomonas vaginalis (strain ATCC PRA-98 / G3)</name>
    <dbReference type="NCBI Taxonomy" id="412133"/>
    <lineage>
        <taxon>Eukaryota</taxon>
        <taxon>Metamonada</taxon>
        <taxon>Parabasalia</taxon>
        <taxon>Trichomonadida</taxon>
        <taxon>Trichomonadidae</taxon>
        <taxon>Trichomonas</taxon>
    </lineage>
</organism>
<accession>A2HL99</accession>
<name>A2HL99_TRIV3</name>
<reference evidence="1" key="1">
    <citation type="submission" date="2006-10" db="EMBL/GenBank/DDBJ databases">
        <authorList>
            <person name="Amadeo P."/>
            <person name="Zhao Q."/>
            <person name="Wortman J."/>
            <person name="Fraser-Liggett C."/>
            <person name="Carlton J."/>
        </authorList>
    </citation>
    <scope>NUCLEOTIDE SEQUENCE</scope>
    <source>
        <strain evidence="1">G3</strain>
    </source>
</reference>
<dbReference type="InParanoid" id="A2HL99"/>
<dbReference type="SMR" id="A2HL99"/>
<protein>
    <submittedName>
        <fullName evidence="1">Uncharacterized protein</fullName>
    </submittedName>
</protein>
<dbReference type="EMBL" id="DS137560">
    <property type="protein sequence ID" value="EAX69818.1"/>
    <property type="molecule type" value="Genomic_DNA"/>
</dbReference>
<dbReference type="AlphaFoldDB" id="A2HL99"/>
<evidence type="ECO:0000313" key="1">
    <source>
        <dbReference type="EMBL" id="EAX69818.1"/>
    </source>
</evidence>
<proteinExistence type="predicted"/>